<proteinExistence type="inferred from homology"/>
<dbReference type="Pfam" id="PF01679">
    <property type="entry name" value="Pmp3"/>
    <property type="match status" value="1"/>
</dbReference>
<evidence type="ECO:0000313" key="9">
    <source>
        <dbReference type="Proteomes" id="UP000230002"/>
    </source>
</evidence>
<comment type="subcellular location">
    <subcellularLocation>
        <location evidence="1">Membrane</location>
    </subcellularLocation>
</comment>
<evidence type="ECO:0000256" key="6">
    <source>
        <dbReference type="SAM" id="MobiDB-lite"/>
    </source>
</evidence>
<evidence type="ECO:0000256" key="1">
    <source>
        <dbReference type="ARBA" id="ARBA00004370"/>
    </source>
</evidence>
<feature type="compositionally biased region" description="Basic and acidic residues" evidence="6">
    <location>
        <begin position="207"/>
        <end position="217"/>
    </location>
</feature>
<dbReference type="GO" id="GO:0016020">
    <property type="term" value="C:membrane"/>
    <property type="evidence" value="ECO:0007669"/>
    <property type="project" value="UniProtKB-SubCell"/>
</dbReference>
<dbReference type="STRING" id="1077348.A0A2G8RRR9"/>
<name>A0A2G8RRR9_9APHY</name>
<feature type="compositionally biased region" description="Basic residues" evidence="6">
    <location>
        <begin position="228"/>
        <end position="237"/>
    </location>
</feature>
<accession>A0A2G8RRR9</accession>
<keyword evidence="9" id="KW-1185">Reference proteome</keyword>
<evidence type="ECO:0000256" key="7">
    <source>
        <dbReference type="SAM" id="Phobius"/>
    </source>
</evidence>
<dbReference type="AlphaFoldDB" id="A0A2G8RRR9"/>
<evidence type="ECO:0000256" key="2">
    <source>
        <dbReference type="ARBA" id="ARBA00009530"/>
    </source>
</evidence>
<dbReference type="PANTHER" id="PTHR21659:SF112">
    <property type="entry name" value="PROTEIN SNA2-RELATED"/>
    <property type="match status" value="1"/>
</dbReference>
<feature type="compositionally biased region" description="Polar residues" evidence="6">
    <location>
        <begin position="245"/>
        <end position="255"/>
    </location>
</feature>
<evidence type="ECO:0000256" key="4">
    <source>
        <dbReference type="ARBA" id="ARBA00022989"/>
    </source>
</evidence>
<evidence type="ECO:0000256" key="5">
    <source>
        <dbReference type="ARBA" id="ARBA00023136"/>
    </source>
</evidence>
<keyword evidence="5 7" id="KW-0472">Membrane</keyword>
<comment type="similarity">
    <text evidence="2">Belongs to the UPF0057 (PMP3) family.</text>
</comment>
<feature type="compositionally biased region" description="Low complexity" evidence="6">
    <location>
        <begin position="167"/>
        <end position="179"/>
    </location>
</feature>
<dbReference type="Proteomes" id="UP000230002">
    <property type="component" value="Unassembled WGS sequence"/>
</dbReference>
<feature type="region of interest" description="Disordered" evidence="6">
    <location>
        <begin position="111"/>
        <end position="295"/>
    </location>
</feature>
<dbReference type="OrthoDB" id="2152119at2759"/>
<feature type="compositionally biased region" description="Basic and acidic residues" evidence="6">
    <location>
        <begin position="139"/>
        <end position="151"/>
    </location>
</feature>
<organism evidence="8 9">
    <name type="scientific">Ganoderma sinense ZZ0214-1</name>
    <dbReference type="NCBI Taxonomy" id="1077348"/>
    <lineage>
        <taxon>Eukaryota</taxon>
        <taxon>Fungi</taxon>
        <taxon>Dikarya</taxon>
        <taxon>Basidiomycota</taxon>
        <taxon>Agaricomycotina</taxon>
        <taxon>Agaricomycetes</taxon>
        <taxon>Polyporales</taxon>
        <taxon>Polyporaceae</taxon>
        <taxon>Ganoderma</taxon>
    </lineage>
</organism>
<comment type="caution">
    <text evidence="8">The sequence shown here is derived from an EMBL/GenBank/DDBJ whole genome shotgun (WGS) entry which is preliminary data.</text>
</comment>
<feature type="transmembrane region" description="Helical" evidence="7">
    <location>
        <begin position="21"/>
        <end position="41"/>
    </location>
</feature>
<gene>
    <name evidence="8" type="ORF">GSI_13946</name>
</gene>
<evidence type="ECO:0000256" key="3">
    <source>
        <dbReference type="ARBA" id="ARBA00022692"/>
    </source>
</evidence>
<reference evidence="8 9" key="1">
    <citation type="journal article" date="2015" name="Sci. Rep.">
        <title>Chromosome-level genome map provides insights into diverse defense mechanisms in the medicinal fungus Ganoderma sinense.</title>
        <authorList>
            <person name="Zhu Y."/>
            <person name="Xu J."/>
            <person name="Sun C."/>
            <person name="Zhou S."/>
            <person name="Xu H."/>
            <person name="Nelson D.R."/>
            <person name="Qian J."/>
            <person name="Song J."/>
            <person name="Luo H."/>
            <person name="Xiang L."/>
            <person name="Li Y."/>
            <person name="Xu Z."/>
            <person name="Ji A."/>
            <person name="Wang L."/>
            <person name="Lu S."/>
            <person name="Hayward A."/>
            <person name="Sun W."/>
            <person name="Li X."/>
            <person name="Schwartz D.C."/>
            <person name="Wang Y."/>
            <person name="Chen S."/>
        </authorList>
    </citation>
    <scope>NUCLEOTIDE SEQUENCE [LARGE SCALE GENOMIC DNA]</scope>
    <source>
        <strain evidence="8 9">ZZ0214-1</strain>
    </source>
</reference>
<protein>
    <submittedName>
        <fullName evidence="8">Transporter</fullName>
    </submittedName>
</protein>
<keyword evidence="4 7" id="KW-1133">Transmembrane helix</keyword>
<feature type="compositionally biased region" description="Basic and acidic residues" evidence="6">
    <location>
        <begin position="280"/>
        <end position="295"/>
    </location>
</feature>
<feature type="transmembrane region" description="Helical" evidence="7">
    <location>
        <begin position="47"/>
        <end position="68"/>
    </location>
</feature>
<dbReference type="PANTHER" id="PTHR21659">
    <property type="entry name" value="HYDROPHOBIC PROTEIN RCI2 LOW TEMPERATURE AND SALT RESPONSIVE PROTEIN LTI6 -RELATED"/>
    <property type="match status" value="1"/>
</dbReference>
<dbReference type="EMBL" id="AYKW01000067">
    <property type="protein sequence ID" value="PIL24193.1"/>
    <property type="molecule type" value="Genomic_DNA"/>
</dbReference>
<feature type="compositionally biased region" description="Basic residues" evidence="6">
    <location>
        <begin position="196"/>
        <end position="206"/>
    </location>
</feature>
<evidence type="ECO:0000313" key="8">
    <source>
        <dbReference type="EMBL" id="PIL24193.1"/>
    </source>
</evidence>
<keyword evidence="3 7" id="KW-0812">Transmembrane</keyword>
<dbReference type="InterPro" id="IPR000612">
    <property type="entry name" value="PMP3"/>
</dbReference>
<sequence length="295" mass="33625">MPTDRARSYSVDLTPRKHHGYAVFLFILGTLLPPLAVAARFGIGTDFGINLVLTICGYIPGHVHNFYIQNIRNNKTHRRTPKWAQKWGLVDTSEIKRKERRSQWANRYNDRLPRSTLEGQPYEEGEVGGSSIDLQEEGGDSRSRGGRRNTDNELWNPSEERYYGQKSDSSSTVGRSSGRWQYPANFDDALPPSSSSRKKSVKKEKKEKKDRWARTEDAYAAQETSGSTRRRKSKKGRTNVAEMDTYSQRSESTTEFPEDPEGGLYGDRRPAAGTGDDEREGPRRTTEEEIFNHEL</sequence>